<reference evidence="2 3" key="1">
    <citation type="journal article" date="2015" name="Genome Biol. Evol.">
        <title>The genome of winter moth (Operophtera brumata) provides a genomic perspective on sexual dimorphism and phenology.</title>
        <authorList>
            <person name="Derks M.F."/>
            <person name="Smit S."/>
            <person name="Salis L."/>
            <person name="Schijlen E."/>
            <person name="Bossers A."/>
            <person name="Mateman C."/>
            <person name="Pijl A.S."/>
            <person name="de Ridder D."/>
            <person name="Groenen M.A."/>
            <person name="Visser M.E."/>
            <person name="Megens H.J."/>
        </authorList>
    </citation>
    <scope>NUCLEOTIDE SEQUENCE [LARGE SCALE GENOMIC DNA]</scope>
    <source>
        <strain evidence="2">WM2013NL</strain>
        <tissue evidence="2">Head and thorax</tissue>
    </source>
</reference>
<dbReference type="InterPro" id="IPR006085">
    <property type="entry name" value="XPG_DNA_repair_N"/>
</dbReference>
<dbReference type="GO" id="GO:0004527">
    <property type="term" value="F:exonuclease activity"/>
    <property type="evidence" value="ECO:0007669"/>
    <property type="project" value="UniProtKB-KW"/>
</dbReference>
<evidence type="ECO:0000259" key="1">
    <source>
        <dbReference type="Pfam" id="PF00752"/>
    </source>
</evidence>
<gene>
    <name evidence="2" type="ORF">OBRU01_23329</name>
</gene>
<dbReference type="AlphaFoldDB" id="A0A0L7KPX9"/>
<dbReference type="InterPro" id="IPR029060">
    <property type="entry name" value="PIN-like_dom_sf"/>
</dbReference>
<protein>
    <submittedName>
        <fullName evidence="2">Exonuclease</fullName>
    </submittedName>
</protein>
<dbReference type="EMBL" id="JTDY01007674">
    <property type="protein sequence ID" value="KOB65034.1"/>
    <property type="molecule type" value="Genomic_DNA"/>
</dbReference>
<dbReference type="STRING" id="104452.A0A0L7KPX9"/>
<accession>A0A0L7KPX9</accession>
<keyword evidence="3" id="KW-1185">Reference proteome</keyword>
<dbReference type="SUPFAM" id="SSF88723">
    <property type="entry name" value="PIN domain-like"/>
    <property type="match status" value="1"/>
</dbReference>
<evidence type="ECO:0000313" key="3">
    <source>
        <dbReference type="Proteomes" id="UP000037510"/>
    </source>
</evidence>
<organism evidence="2 3">
    <name type="scientific">Operophtera brumata</name>
    <name type="common">Winter moth</name>
    <name type="synonym">Phalaena brumata</name>
    <dbReference type="NCBI Taxonomy" id="104452"/>
    <lineage>
        <taxon>Eukaryota</taxon>
        <taxon>Metazoa</taxon>
        <taxon>Ecdysozoa</taxon>
        <taxon>Arthropoda</taxon>
        <taxon>Hexapoda</taxon>
        <taxon>Insecta</taxon>
        <taxon>Pterygota</taxon>
        <taxon>Neoptera</taxon>
        <taxon>Endopterygota</taxon>
        <taxon>Lepidoptera</taxon>
        <taxon>Glossata</taxon>
        <taxon>Ditrysia</taxon>
        <taxon>Geometroidea</taxon>
        <taxon>Geometridae</taxon>
        <taxon>Larentiinae</taxon>
        <taxon>Operophtera</taxon>
    </lineage>
</organism>
<dbReference type="Proteomes" id="UP000037510">
    <property type="component" value="Unassembled WGS sequence"/>
</dbReference>
<evidence type="ECO:0000313" key="2">
    <source>
        <dbReference type="EMBL" id="KOB65034.1"/>
    </source>
</evidence>
<name>A0A0L7KPX9_OPEBR</name>
<comment type="caution">
    <text evidence="2">The sequence shown here is derived from an EMBL/GenBank/DDBJ whole genome shotgun (WGS) entry which is preliminary data.</text>
</comment>
<dbReference type="Gene3D" id="3.40.50.1010">
    <property type="entry name" value="5'-nuclease"/>
    <property type="match status" value="1"/>
</dbReference>
<keyword evidence="2" id="KW-0378">Hydrolase</keyword>
<keyword evidence="2" id="KW-0269">Exonuclease</keyword>
<feature type="domain" description="XPG N-terminal" evidence="1">
    <location>
        <begin position="80"/>
        <end position="118"/>
    </location>
</feature>
<sequence>MIVIALVPAAAQTRGLDQTFFVDEMSVTHAIFEKRRRSSAYFRERACTLLIKFQNVDHKNLWKSLCSFLGVSRRKQQQIMGITGLLPFIEKASRRTNISEFSGCTVAIDSYCWLHKVTLDIA</sequence>
<proteinExistence type="predicted"/>
<dbReference type="Pfam" id="PF00752">
    <property type="entry name" value="XPG_N"/>
    <property type="match status" value="1"/>
</dbReference>
<keyword evidence="2" id="KW-0540">Nuclease</keyword>